<dbReference type="SMART" id="SM00881">
    <property type="entry name" value="CoA_binding"/>
    <property type="match status" value="1"/>
</dbReference>
<evidence type="ECO:0000256" key="1">
    <source>
        <dbReference type="ARBA" id="ARBA00022490"/>
    </source>
</evidence>
<dbReference type="SUPFAM" id="SSF51735">
    <property type="entry name" value="NAD(P)-binding Rossmann-fold domains"/>
    <property type="match status" value="1"/>
</dbReference>
<dbReference type="GO" id="GO:0045892">
    <property type="term" value="P:negative regulation of DNA-templated transcription"/>
    <property type="evidence" value="ECO:0007669"/>
    <property type="project" value="InterPro"/>
</dbReference>
<dbReference type="eggNOG" id="COG2344">
    <property type="taxonomic scope" value="Bacteria"/>
</dbReference>
<comment type="function">
    <text evidence="7">Modulates transcription in response to changes in cellular NADH/NAD(+) redox state.</text>
</comment>
<gene>
    <name evidence="7" type="primary">rex</name>
    <name evidence="9" type="ORF">RUMCAL_02763</name>
</gene>
<dbReference type="InterPro" id="IPR022876">
    <property type="entry name" value="Tscrpt_rep_Rex"/>
</dbReference>
<dbReference type="GO" id="GO:0005737">
    <property type="term" value="C:cytoplasm"/>
    <property type="evidence" value="ECO:0007669"/>
    <property type="project" value="UniProtKB-SubCell"/>
</dbReference>
<dbReference type="Gene3D" id="3.40.50.720">
    <property type="entry name" value="NAD(P)-binding Rossmann-like Domain"/>
    <property type="match status" value="1"/>
</dbReference>
<dbReference type="InterPro" id="IPR003781">
    <property type="entry name" value="CoA-bd"/>
</dbReference>
<dbReference type="HAMAP" id="MF_01131">
    <property type="entry name" value="Rex"/>
    <property type="match status" value="1"/>
</dbReference>
<dbReference type="PATRIC" id="fig|411473.3.peg.2319"/>
<dbReference type="NCBIfam" id="NF003995">
    <property type="entry name" value="PRK05472.2-4"/>
    <property type="match status" value="1"/>
</dbReference>
<dbReference type="InterPro" id="IPR036388">
    <property type="entry name" value="WH-like_DNA-bd_sf"/>
</dbReference>
<comment type="subcellular location">
    <subcellularLocation>
        <location evidence="7">Cytoplasm</location>
    </subcellularLocation>
</comment>
<comment type="caution">
    <text evidence="7">Lacks conserved residue(s) required for the propagation of feature annotation.</text>
</comment>
<dbReference type="Proteomes" id="UP000016662">
    <property type="component" value="Unassembled WGS sequence"/>
</dbReference>
<accession>U2JWX5</accession>
<dbReference type="InterPro" id="IPR036291">
    <property type="entry name" value="NAD(P)-bd_dom_sf"/>
</dbReference>
<proteinExistence type="inferred from homology"/>
<comment type="subunit">
    <text evidence="7">Homodimer.</text>
</comment>
<keyword evidence="4 7" id="KW-0520">NAD</keyword>
<evidence type="ECO:0000259" key="8">
    <source>
        <dbReference type="SMART" id="SM00881"/>
    </source>
</evidence>
<dbReference type="Pfam" id="PF02629">
    <property type="entry name" value="CoA_binding"/>
    <property type="match status" value="1"/>
</dbReference>
<evidence type="ECO:0000256" key="3">
    <source>
        <dbReference type="ARBA" id="ARBA00023015"/>
    </source>
</evidence>
<dbReference type="Gene3D" id="1.10.10.10">
    <property type="entry name" value="Winged helix-like DNA-binding domain superfamily/Winged helix DNA-binding domain"/>
    <property type="match status" value="1"/>
</dbReference>
<reference evidence="9 10" key="1">
    <citation type="submission" date="2013-07" db="EMBL/GenBank/DDBJ databases">
        <authorList>
            <person name="Weinstock G."/>
            <person name="Sodergren E."/>
            <person name="Wylie T."/>
            <person name="Fulton L."/>
            <person name="Fulton R."/>
            <person name="Fronick C."/>
            <person name="O'Laughlin M."/>
            <person name="Godfrey J."/>
            <person name="Miner T."/>
            <person name="Herter B."/>
            <person name="Appelbaum E."/>
            <person name="Cordes M."/>
            <person name="Lek S."/>
            <person name="Wollam A."/>
            <person name="Pepin K.H."/>
            <person name="Palsikar V.B."/>
            <person name="Mitreva M."/>
            <person name="Wilson R.K."/>
        </authorList>
    </citation>
    <scope>NUCLEOTIDE SEQUENCE [LARGE SCALE GENOMIC DNA]</scope>
    <source>
        <strain evidence="9 10">ATCC 27760</strain>
    </source>
</reference>
<name>U2JWX5_9FIRM</name>
<dbReference type="PANTHER" id="PTHR35786">
    <property type="entry name" value="REDOX-SENSING TRANSCRIPTIONAL REPRESSOR REX"/>
    <property type="match status" value="1"/>
</dbReference>
<protein>
    <recommendedName>
        <fullName evidence="7">Redox-sensing transcriptional repressor Rex</fullName>
    </recommendedName>
</protein>
<organism evidence="9 10">
    <name type="scientific">Ruminococcus callidus ATCC 27760</name>
    <dbReference type="NCBI Taxonomy" id="411473"/>
    <lineage>
        <taxon>Bacteria</taxon>
        <taxon>Bacillati</taxon>
        <taxon>Bacillota</taxon>
        <taxon>Clostridia</taxon>
        <taxon>Eubacteriales</taxon>
        <taxon>Oscillospiraceae</taxon>
        <taxon>Ruminococcus</taxon>
    </lineage>
</organism>
<comment type="similarity">
    <text evidence="7">Belongs to the transcriptional regulatory Rex family.</text>
</comment>
<dbReference type="PANTHER" id="PTHR35786:SF1">
    <property type="entry name" value="REDOX-SENSING TRANSCRIPTIONAL REPRESSOR REX 1"/>
    <property type="match status" value="1"/>
</dbReference>
<keyword evidence="10" id="KW-1185">Reference proteome</keyword>
<keyword evidence="2 7" id="KW-0678">Repressor</keyword>
<comment type="caution">
    <text evidence="9">The sequence shown here is derived from an EMBL/GenBank/DDBJ whole genome shotgun (WGS) entry which is preliminary data.</text>
</comment>
<evidence type="ECO:0000256" key="5">
    <source>
        <dbReference type="ARBA" id="ARBA00023125"/>
    </source>
</evidence>
<evidence type="ECO:0000256" key="7">
    <source>
        <dbReference type="HAMAP-Rule" id="MF_01131"/>
    </source>
</evidence>
<sequence>MTASQIRQDLCCFGCFGQQGSGYSVAELRENLQKIMGLTEQLPAIVVGAGSLGKVVSENVRFEQRGFRLVGIFDIKPELIGRQLAGLPIQSMDELDDFCAANQPAAAVLCLPKESAQAVAERLVSLGVRGLWNFSHCDLAVEQAQVVTMHLDDSLMTLSYKLHNL</sequence>
<keyword evidence="6 7" id="KW-0804">Transcription</keyword>
<evidence type="ECO:0000256" key="6">
    <source>
        <dbReference type="ARBA" id="ARBA00023163"/>
    </source>
</evidence>
<dbReference type="GO" id="GO:0051775">
    <property type="term" value="P:response to redox state"/>
    <property type="evidence" value="ECO:0007669"/>
    <property type="project" value="InterPro"/>
</dbReference>
<evidence type="ECO:0000313" key="10">
    <source>
        <dbReference type="Proteomes" id="UP000016662"/>
    </source>
</evidence>
<keyword evidence="3 7" id="KW-0805">Transcription regulation</keyword>
<keyword evidence="1 7" id="KW-0963">Cytoplasm</keyword>
<feature type="binding site" evidence="7">
    <location>
        <begin position="48"/>
        <end position="53"/>
    </location>
    <ligand>
        <name>NAD(+)</name>
        <dbReference type="ChEBI" id="CHEBI:57540"/>
    </ligand>
</feature>
<dbReference type="GO" id="GO:0003677">
    <property type="term" value="F:DNA binding"/>
    <property type="evidence" value="ECO:0007669"/>
    <property type="project" value="UniProtKB-UniRule"/>
</dbReference>
<evidence type="ECO:0000256" key="4">
    <source>
        <dbReference type="ARBA" id="ARBA00023027"/>
    </source>
</evidence>
<dbReference type="GO" id="GO:0003700">
    <property type="term" value="F:DNA-binding transcription factor activity"/>
    <property type="evidence" value="ECO:0007669"/>
    <property type="project" value="UniProtKB-UniRule"/>
</dbReference>
<evidence type="ECO:0000256" key="2">
    <source>
        <dbReference type="ARBA" id="ARBA00022491"/>
    </source>
</evidence>
<dbReference type="AlphaFoldDB" id="U2JWX5"/>
<dbReference type="HOGENOM" id="CLU_061534_1_0_9"/>
<dbReference type="EMBL" id="AWVF01000345">
    <property type="protein sequence ID" value="ERJ90791.1"/>
    <property type="molecule type" value="Genomic_DNA"/>
</dbReference>
<feature type="domain" description="CoA-binding" evidence="8">
    <location>
        <begin position="37"/>
        <end position="138"/>
    </location>
</feature>
<keyword evidence="5 7" id="KW-0238">DNA-binding</keyword>
<dbReference type="STRING" id="411473.RUMCAL_02763"/>
<evidence type="ECO:0000313" key="9">
    <source>
        <dbReference type="EMBL" id="ERJ90791.1"/>
    </source>
</evidence>